<evidence type="ECO:0000259" key="14">
    <source>
        <dbReference type="PROSITE" id="PS51085"/>
    </source>
</evidence>
<dbReference type="Gene3D" id="1.10.150.120">
    <property type="entry name" value="[2Fe-2S]-binding domain"/>
    <property type="match status" value="1"/>
</dbReference>
<evidence type="ECO:0000256" key="6">
    <source>
        <dbReference type="ARBA" id="ARBA00022630"/>
    </source>
</evidence>
<dbReference type="SUPFAM" id="SSF55447">
    <property type="entry name" value="CO dehydrogenase flavoprotein C-terminal domain-like"/>
    <property type="match status" value="1"/>
</dbReference>
<dbReference type="Gene3D" id="3.30.465.10">
    <property type="match status" value="1"/>
</dbReference>
<name>A0ABP1PKL3_9HEXA</name>
<evidence type="ECO:0008006" key="18">
    <source>
        <dbReference type="Google" id="ProtNLM"/>
    </source>
</evidence>
<evidence type="ECO:0000256" key="4">
    <source>
        <dbReference type="ARBA" id="ARBA00006849"/>
    </source>
</evidence>
<protein>
    <recommendedName>
        <fullName evidence="18">Xanthine dehydrogenase</fullName>
    </recommendedName>
</protein>
<keyword evidence="11" id="KW-0408">Iron</keyword>
<dbReference type="Proteomes" id="UP001642540">
    <property type="component" value="Unassembled WGS sequence"/>
</dbReference>
<evidence type="ECO:0000256" key="3">
    <source>
        <dbReference type="ARBA" id="ARBA00004275"/>
    </source>
</evidence>
<evidence type="ECO:0000256" key="5">
    <source>
        <dbReference type="ARBA" id="ARBA00022505"/>
    </source>
</evidence>
<comment type="caution">
    <text evidence="16">The sequence shown here is derived from an EMBL/GenBank/DDBJ whole genome shotgun (WGS) entry which is preliminary data.</text>
</comment>
<evidence type="ECO:0000256" key="2">
    <source>
        <dbReference type="ARBA" id="ARBA00001974"/>
    </source>
</evidence>
<accession>A0ABP1PKL3</accession>
<dbReference type="Pfam" id="PF03450">
    <property type="entry name" value="CO_deh_flav_C"/>
    <property type="match status" value="1"/>
</dbReference>
<comment type="cofactor">
    <cofactor evidence="2">
        <name>FAD</name>
        <dbReference type="ChEBI" id="CHEBI:57692"/>
    </cofactor>
</comment>
<keyword evidence="7" id="KW-0001">2Fe-2S</keyword>
<dbReference type="SUPFAM" id="SSF56176">
    <property type="entry name" value="FAD-binding/transporter-associated domain-like"/>
    <property type="match status" value="1"/>
</dbReference>
<dbReference type="Pfam" id="PF01799">
    <property type="entry name" value="Fer2_2"/>
    <property type="match status" value="1"/>
</dbReference>
<dbReference type="InterPro" id="IPR012675">
    <property type="entry name" value="Beta-grasp_dom_sf"/>
</dbReference>
<dbReference type="InterPro" id="IPR036318">
    <property type="entry name" value="FAD-bd_PCMH-like_sf"/>
</dbReference>
<organism evidence="16 17">
    <name type="scientific">Orchesella dallaii</name>
    <dbReference type="NCBI Taxonomy" id="48710"/>
    <lineage>
        <taxon>Eukaryota</taxon>
        <taxon>Metazoa</taxon>
        <taxon>Ecdysozoa</taxon>
        <taxon>Arthropoda</taxon>
        <taxon>Hexapoda</taxon>
        <taxon>Collembola</taxon>
        <taxon>Entomobryomorpha</taxon>
        <taxon>Entomobryoidea</taxon>
        <taxon>Orchesellidae</taxon>
        <taxon>Orchesellinae</taxon>
        <taxon>Orchesella</taxon>
    </lineage>
</organism>
<keyword evidence="13" id="KW-0576">Peroxisome</keyword>
<dbReference type="InterPro" id="IPR001041">
    <property type="entry name" value="2Fe-2S_ferredoxin-type"/>
</dbReference>
<reference evidence="16 17" key="1">
    <citation type="submission" date="2024-08" db="EMBL/GenBank/DDBJ databases">
        <authorList>
            <person name="Cucini C."/>
            <person name="Frati F."/>
        </authorList>
    </citation>
    <scope>NUCLEOTIDE SEQUENCE [LARGE SCALE GENOMIC DNA]</scope>
</reference>
<evidence type="ECO:0000256" key="11">
    <source>
        <dbReference type="ARBA" id="ARBA00023004"/>
    </source>
</evidence>
<keyword evidence="12" id="KW-0411">Iron-sulfur</keyword>
<dbReference type="Gene3D" id="3.30.390.50">
    <property type="entry name" value="CO dehydrogenase flavoprotein, C-terminal domain"/>
    <property type="match status" value="1"/>
</dbReference>
<dbReference type="PROSITE" id="PS51387">
    <property type="entry name" value="FAD_PCMH"/>
    <property type="match status" value="1"/>
</dbReference>
<dbReference type="CDD" id="cd00207">
    <property type="entry name" value="fer2"/>
    <property type="match status" value="1"/>
</dbReference>
<evidence type="ECO:0000256" key="7">
    <source>
        <dbReference type="ARBA" id="ARBA00022714"/>
    </source>
</evidence>
<dbReference type="InterPro" id="IPR002346">
    <property type="entry name" value="Mopterin_DH_FAD-bd"/>
</dbReference>
<proteinExistence type="inferred from homology"/>
<feature type="domain" description="FAD-binding PCMH-type" evidence="15">
    <location>
        <begin position="212"/>
        <end position="398"/>
    </location>
</feature>
<dbReference type="InterPro" id="IPR036010">
    <property type="entry name" value="2Fe-2S_ferredoxin-like_sf"/>
</dbReference>
<evidence type="ECO:0000256" key="10">
    <source>
        <dbReference type="ARBA" id="ARBA00023002"/>
    </source>
</evidence>
<evidence type="ECO:0000259" key="15">
    <source>
        <dbReference type="PROSITE" id="PS51387"/>
    </source>
</evidence>
<dbReference type="EMBL" id="CAXLJM020000004">
    <property type="protein sequence ID" value="CAL8070104.1"/>
    <property type="molecule type" value="Genomic_DNA"/>
</dbReference>
<dbReference type="Pfam" id="PF00941">
    <property type="entry name" value="FAD_binding_5"/>
    <property type="match status" value="1"/>
</dbReference>
<evidence type="ECO:0000256" key="13">
    <source>
        <dbReference type="ARBA" id="ARBA00023140"/>
    </source>
</evidence>
<dbReference type="InterPro" id="IPR037165">
    <property type="entry name" value="AldOxase/xan_DH_Mopterin-bd_sf"/>
</dbReference>
<sequence length="1288" mass="140921">MVNGSSNSPVVFHINGEKHTVDGNSGISPNTALVDYIRDVADLKGTKVMCREGGCGACTVTAKIVDPNSGSIIHKSVNACLTPVLSCDGWDISTIESLGNKHEGYHVIQNRLVNFHGTQCGYCTPGMVMNMYGLMGSGKEIGMEDIEKNLDGNICRCTGYRPILDAFKSFANDASNDLKQKCADIEDCATCPMKKGNGESCMAQTVKEKSIKFHSGQEWKSPKTLENALKAANECNKAGVAFRIVAGNTSTGIFKNQPAPTVFIDVTGIPELKKTTVDQHGIILGGGTSLSEVLRIMREASTTPGLEYGKKVATHLERVANVSVRNNGTIGGNLMIKHAHNDFPSDVFVILETLRASIQIVSLKSGQRETVSVSLPDFLRTNMDGKLIKSISLPTRLGYFYRSFKITRRYQNAHAYVNAGFLFKIEKKGESFIVAERPRIVFGGVSGDFIHATSAEEYLEGKDLSQENTLTKALESLEKQLKPQSGALESSPKYRTHMAKALLYKTILEIIGKKANDKLQSGSSDLERIMTSGTQTYDAGNTETNLFKSVPKCESNIQASGEAEYTGDIPVQRNELYGAFVLSTVANGDISNIDASEALKVEGVERFVSASDIPGLNDVMKYNAWPSMIQEPVFAAKKISTHGQAIGLVLATSTELARSAAKLVKVTYENVTTPIVKIEQAIAKAKEEGTFARQTVGVFKTAPSEEIKVAHTVKGTCDFGSQYHFYMETQSVICHPREDGIDIYCCTQWMEHVQHTVGMILNIPSNSVNVQVRRLGGGFGGKGTRTTFVAAACAVATWVSRRPCRIVLDLDTNMSMIGKRSPYHIPYEVGFDDEGRIGSLKADLICDTGCSSNEATTFIAMLHIQNCYKAIGWEVGTHFVFTNTPSNTTVRAPGSVQSVAAIEWIMDHIGNYLKKDPLEIRMKNLLNTGDALLFGHGPPATYQRENMIPKIVEQMKSTADYEARNEYISLFNKQNRWKKRGFSVVPVRYNVEYFSTNYPVSLAIYHVDGHVAVSHGAIEMGQGINTKVIQAIAHGLQIPMDRIKVKPSNTFVGANAFVTAGSIASELAVYCATKACEQIRENLRPILEKLENPTWDKLIKEAHAAKVNLTASYTPTRKDDLKGYDVWVVCANEVEIDVLTGEYKILRTDVYEDVGRSLSPAIDMGQIEGGYIFGQGYWTTEKIIYDENTGKLLTNGTWDYKPPECKDIPQDFRVTLLSNQHNAQGVLGSKATGEPVTDAAFGVVLAMRNAIASARADAGNTDWFQMSGPVTPEDIAMLCLTDTTHLTV</sequence>
<dbReference type="InterPro" id="IPR002888">
    <property type="entry name" value="2Fe-2S-bd"/>
</dbReference>
<comment type="subcellular location">
    <subcellularLocation>
        <location evidence="3">Peroxisome</location>
    </subcellularLocation>
</comment>
<dbReference type="InterPro" id="IPR006058">
    <property type="entry name" value="2Fe2S_fd_BS"/>
</dbReference>
<dbReference type="SUPFAM" id="SSF54292">
    <property type="entry name" value="2Fe-2S ferredoxin-like"/>
    <property type="match status" value="1"/>
</dbReference>
<dbReference type="SUPFAM" id="SSF56003">
    <property type="entry name" value="Molybdenum cofactor-binding domain"/>
    <property type="match status" value="1"/>
</dbReference>
<evidence type="ECO:0000256" key="1">
    <source>
        <dbReference type="ARBA" id="ARBA00001924"/>
    </source>
</evidence>
<dbReference type="InterPro" id="IPR046867">
    <property type="entry name" value="AldOxase/xan_DH_MoCoBD2"/>
</dbReference>
<feature type="domain" description="2Fe-2S ferredoxin-type" evidence="14">
    <location>
        <begin position="8"/>
        <end position="98"/>
    </location>
</feature>
<dbReference type="Pfam" id="PF02738">
    <property type="entry name" value="MoCoBD_1"/>
    <property type="match status" value="1"/>
</dbReference>
<evidence type="ECO:0000256" key="9">
    <source>
        <dbReference type="ARBA" id="ARBA00022827"/>
    </source>
</evidence>
<dbReference type="PANTHER" id="PTHR11908">
    <property type="entry name" value="XANTHINE DEHYDROGENASE"/>
    <property type="match status" value="1"/>
</dbReference>
<keyword evidence="9" id="KW-0274">FAD</keyword>
<dbReference type="PANTHER" id="PTHR11908:SF132">
    <property type="entry name" value="ALDEHYDE OXIDASE 1-RELATED"/>
    <property type="match status" value="1"/>
</dbReference>
<dbReference type="InterPro" id="IPR016166">
    <property type="entry name" value="FAD-bd_PCMH"/>
</dbReference>
<gene>
    <name evidence="16" type="ORF">ODALV1_LOCUS1075</name>
</gene>
<dbReference type="InterPro" id="IPR036884">
    <property type="entry name" value="2Fe-2S-bd_dom_sf"/>
</dbReference>
<evidence type="ECO:0000256" key="12">
    <source>
        <dbReference type="ARBA" id="ARBA00023014"/>
    </source>
</evidence>
<evidence type="ECO:0000256" key="8">
    <source>
        <dbReference type="ARBA" id="ARBA00022723"/>
    </source>
</evidence>
<comment type="cofactor">
    <cofactor evidence="1">
        <name>Mo-molybdopterin</name>
        <dbReference type="ChEBI" id="CHEBI:71302"/>
    </cofactor>
</comment>
<dbReference type="InterPro" id="IPR036856">
    <property type="entry name" value="Ald_Oxase/Xan_DH_a/b_sf"/>
</dbReference>
<keyword evidence="5" id="KW-0500">Molybdenum</keyword>
<comment type="similarity">
    <text evidence="4">Belongs to the xanthine dehydrogenase family.</text>
</comment>
<dbReference type="Pfam" id="PF01315">
    <property type="entry name" value="Ald_Xan_dh_C"/>
    <property type="match status" value="1"/>
</dbReference>
<dbReference type="PROSITE" id="PS51085">
    <property type="entry name" value="2FE2S_FER_2"/>
    <property type="match status" value="1"/>
</dbReference>
<dbReference type="Gene3D" id="3.30.365.10">
    <property type="entry name" value="Aldehyde oxidase/xanthine dehydrogenase, molybdopterin binding domain"/>
    <property type="match status" value="4"/>
</dbReference>
<dbReference type="SMART" id="SM01008">
    <property type="entry name" value="Ald_Xan_dh_C"/>
    <property type="match status" value="1"/>
</dbReference>
<dbReference type="PIRSF" id="PIRSF000127">
    <property type="entry name" value="Xanthine_DH"/>
    <property type="match status" value="1"/>
</dbReference>
<dbReference type="SMART" id="SM01092">
    <property type="entry name" value="CO_deh_flav_C"/>
    <property type="match status" value="1"/>
</dbReference>
<dbReference type="PROSITE" id="PS00197">
    <property type="entry name" value="2FE2S_FER_1"/>
    <property type="match status" value="1"/>
</dbReference>
<keyword evidence="8" id="KW-0479">Metal-binding</keyword>
<dbReference type="Gene3D" id="3.90.1170.50">
    <property type="entry name" value="Aldehyde oxidase/xanthine dehydrogenase, a/b hammerhead"/>
    <property type="match status" value="1"/>
</dbReference>
<dbReference type="SUPFAM" id="SSF47741">
    <property type="entry name" value="CO dehydrogenase ISP C-domain like"/>
    <property type="match status" value="1"/>
</dbReference>
<keyword evidence="6" id="KW-0285">Flavoprotein</keyword>
<keyword evidence="10" id="KW-0560">Oxidoreductase</keyword>
<dbReference type="SUPFAM" id="SSF54665">
    <property type="entry name" value="CO dehydrogenase molybdoprotein N-domain-like"/>
    <property type="match status" value="1"/>
</dbReference>
<dbReference type="InterPro" id="IPR016169">
    <property type="entry name" value="FAD-bd_PCMH_sub2"/>
</dbReference>
<keyword evidence="17" id="KW-1185">Reference proteome</keyword>
<dbReference type="InterPro" id="IPR005107">
    <property type="entry name" value="CO_DH_flav_C"/>
</dbReference>
<dbReference type="Pfam" id="PF20256">
    <property type="entry name" value="MoCoBD_2"/>
    <property type="match status" value="1"/>
</dbReference>
<dbReference type="InterPro" id="IPR016208">
    <property type="entry name" value="Ald_Oxase/xanthine_DH-like"/>
</dbReference>
<dbReference type="Gene3D" id="3.10.20.30">
    <property type="match status" value="1"/>
</dbReference>
<evidence type="ECO:0000313" key="16">
    <source>
        <dbReference type="EMBL" id="CAL8070104.1"/>
    </source>
</evidence>
<dbReference type="InterPro" id="IPR008274">
    <property type="entry name" value="AldOxase/xan_DH_MoCoBD1"/>
</dbReference>
<dbReference type="InterPro" id="IPR000674">
    <property type="entry name" value="Ald_Oxase/Xan_DH_a/b"/>
</dbReference>
<dbReference type="Pfam" id="PF00111">
    <property type="entry name" value="Fer2"/>
    <property type="match status" value="1"/>
</dbReference>
<dbReference type="InterPro" id="IPR036683">
    <property type="entry name" value="CO_DH_flav_C_dom_sf"/>
</dbReference>
<evidence type="ECO:0000313" key="17">
    <source>
        <dbReference type="Proteomes" id="UP001642540"/>
    </source>
</evidence>